<feature type="region of interest" description="Disordered" evidence="1">
    <location>
        <begin position="295"/>
        <end position="325"/>
    </location>
</feature>
<reference evidence="3 4" key="1">
    <citation type="submission" date="2023-02" db="EMBL/GenBank/DDBJ databases">
        <title>LHISI_Scaffold_Assembly.</title>
        <authorList>
            <person name="Stuart O.P."/>
            <person name="Cleave R."/>
            <person name="Magrath M.J.L."/>
            <person name="Mikheyev A.S."/>
        </authorList>
    </citation>
    <scope>NUCLEOTIDE SEQUENCE [LARGE SCALE GENOMIC DNA]</scope>
    <source>
        <strain evidence="3">Daus_M_001</strain>
        <tissue evidence="3">Leg muscle</tissue>
    </source>
</reference>
<keyword evidence="4" id="KW-1185">Reference proteome</keyword>
<accession>A0ABQ9GP54</accession>
<dbReference type="InterPro" id="IPR006988">
    <property type="entry name" value="Nab_N"/>
</dbReference>
<dbReference type="Pfam" id="PF04904">
    <property type="entry name" value="SAM_NCD1"/>
    <property type="match status" value="1"/>
</dbReference>
<dbReference type="EMBL" id="JARBHB010000010">
    <property type="protein sequence ID" value="KAJ8873789.1"/>
    <property type="molecule type" value="Genomic_DNA"/>
</dbReference>
<feature type="compositionally biased region" description="Polar residues" evidence="1">
    <location>
        <begin position="16"/>
        <end position="25"/>
    </location>
</feature>
<evidence type="ECO:0000256" key="1">
    <source>
        <dbReference type="SAM" id="MobiDB-lite"/>
    </source>
</evidence>
<proteinExistence type="predicted"/>
<evidence type="ECO:0000313" key="3">
    <source>
        <dbReference type="EMBL" id="KAJ8873789.1"/>
    </source>
</evidence>
<feature type="compositionally biased region" description="Basic and acidic residues" evidence="1">
    <location>
        <begin position="1"/>
        <end position="14"/>
    </location>
</feature>
<feature type="domain" description="Nab N-terminal" evidence="2">
    <location>
        <begin position="412"/>
        <end position="438"/>
    </location>
</feature>
<feature type="region of interest" description="Disordered" evidence="1">
    <location>
        <begin position="1"/>
        <end position="32"/>
    </location>
</feature>
<gene>
    <name evidence="3" type="ORF">PR048_024624</name>
</gene>
<protein>
    <recommendedName>
        <fullName evidence="2">Nab N-terminal domain-containing protein</fullName>
    </recommendedName>
</protein>
<evidence type="ECO:0000313" key="4">
    <source>
        <dbReference type="Proteomes" id="UP001159363"/>
    </source>
</evidence>
<dbReference type="Proteomes" id="UP001159363">
    <property type="component" value="Chromosome 9"/>
</dbReference>
<organism evidence="3 4">
    <name type="scientific">Dryococelus australis</name>
    <dbReference type="NCBI Taxonomy" id="614101"/>
    <lineage>
        <taxon>Eukaryota</taxon>
        <taxon>Metazoa</taxon>
        <taxon>Ecdysozoa</taxon>
        <taxon>Arthropoda</taxon>
        <taxon>Hexapoda</taxon>
        <taxon>Insecta</taxon>
        <taxon>Pterygota</taxon>
        <taxon>Neoptera</taxon>
        <taxon>Polyneoptera</taxon>
        <taxon>Phasmatodea</taxon>
        <taxon>Verophasmatodea</taxon>
        <taxon>Anareolatae</taxon>
        <taxon>Phasmatidae</taxon>
        <taxon>Eurycanthinae</taxon>
        <taxon>Dryococelus</taxon>
    </lineage>
</organism>
<sequence>MKERGKRVIPEKTRRPTASSGTIPTCENPVTRPEIEPGSSWREASVLIAQPPRPPISHLYSCEESLLQYTTIHVRQHGGEEGEEARIDRYPSPLRSQEIVLQDGPETLRGDSPCKMGLKTLYGPCRTVTREGVDMSRGIRTFKKIQWHHGSEEDAANFCENYVEKRYTCRPIKSTRHVQKYLLEIVPILSSILCCASHRITLRGNKSDSGNSKDLLELRVDAEDNILQEHLQSGMGNAKCISGKTQDEIIELNEKECGVDEYWVHTRKTMLGVPRVECAGQTAFVRDQREIWGGGGGHRRRDLDRGGVSGSASVVAPPDLPQTSIDRPVLPLPPSSNPACSSSTLHSKRCRRGISQTQFTPGSSPRCRYVNTAPNIYYFDGSFHTLLCDIKYNTQLPEQRVFVCTVVLTSAPGNEAELQLYRVMQRASLLAYYDTLLEMVVRLLASHLGNPGSIHSGASPGFSPTVIVLDDAAGWRVFSGISRFPAPAFRRCSTSLRPHRLSRPR</sequence>
<evidence type="ECO:0000259" key="2">
    <source>
        <dbReference type="Pfam" id="PF04904"/>
    </source>
</evidence>
<comment type="caution">
    <text evidence="3">The sequence shown here is derived from an EMBL/GenBank/DDBJ whole genome shotgun (WGS) entry which is preliminary data.</text>
</comment>
<name>A0ABQ9GP54_9NEOP</name>